<evidence type="ECO:0000256" key="1">
    <source>
        <dbReference type="SAM" id="Phobius"/>
    </source>
</evidence>
<feature type="transmembrane region" description="Helical" evidence="1">
    <location>
        <begin position="367"/>
        <end position="388"/>
    </location>
</feature>
<accession>A0AAU9D2L6</accession>
<keyword evidence="1" id="KW-0812">Transmembrane</keyword>
<feature type="transmembrane region" description="Helical" evidence="1">
    <location>
        <begin position="307"/>
        <end position="330"/>
    </location>
</feature>
<dbReference type="KEGG" id="lcal:ATTO_05110"/>
<feature type="transmembrane region" description="Helical" evidence="1">
    <location>
        <begin position="337"/>
        <end position="355"/>
    </location>
</feature>
<dbReference type="NCBIfam" id="NF037962">
    <property type="entry name" value="arsenic_eff"/>
    <property type="match status" value="1"/>
</dbReference>
<keyword evidence="3" id="KW-1185">Reference proteome</keyword>
<dbReference type="EMBL" id="AP025285">
    <property type="protein sequence ID" value="BDC90639.1"/>
    <property type="molecule type" value="Genomic_DNA"/>
</dbReference>
<name>A0AAU9D2L6_9ACTN</name>
<dbReference type="Pfam" id="PF11449">
    <property type="entry name" value="ArsP_2"/>
    <property type="match status" value="1"/>
</dbReference>
<evidence type="ECO:0000313" key="2">
    <source>
        <dbReference type="EMBL" id="BDC90639.1"/>
    </source>
</evidence>
<keyword evidence="1" id="KW-1133">Transmembrane helix</keyword>
<organism evidence="2 3">
    <name type="scientific">Leptogranulimonas caecicola</name>
    <dbReference type="NCBI Taxonomy" id="2894156"/>
    <lineage>
        <taxon>Bacteria</taxon>
        <taxon>Bacillati</taxon>
        <taxon>Actinomycetota</taxon>
        <taxon>Coriobacteriia</taxon>
        <taxon>Coriobacteriales</taxon>
        <taxon>Kribbibacteriaceae</taxon>
        <taxon>Leptogranulimonas</taxon>
    </lineage>
</organism>
<dbReference type="RefSeq" id="WP_265592093.1">
    <property type="nucleotide sequence ID" value="NZ_AP025285.1"/>
</dbReference>
<keyword evidence="1" id="KW-0472">Membrane</keyword>
<protein>
    <recommendedName>
        <fullName evidence="4">Permease</fullName>
    </recommendedName>
</protein>
<dbReference type="AlphaFoldDB" id="A0AAU9D2L6"/>
<evidence type="ECO:0008006" key="4">
    <source>
        <dbReference type="Google" id="ProtNLM"/>
    </source>
</evidence>
<feature type="transmembrane region" description="Helical" evidence="1">
    <location>
        <begin position="265"/>
        <end position="287"/>
    </location>
</feature>
<sequence length="389" mass="41280">MQDMVTFIGEVVGESVQDTLVLMPFLYVTYLAMEWLEHSAQGFSERVILKAGKAGPILGALLGALPQCGFSAMGATLYSGRVVTLGTLIAVFLSTSDEMLPVFIANGAPVIQIVTILAFKVSIGMVAGLLVDLAVRIFHIPTHSVLRIHELCEQDHCGCDQLAQEPAQPTDGPAAHQRLCESCAAQEGKDHEVEALAKNVYLDDGDLAEAEDQCAHDPECTGHFSAVDKGGHSHQDRVCDHGAAGHDRCCAHGHSHGHGSIWKSALVHTVQVTLFIFVITLVLEFVIDGVGEDVFATFLLAHPDQAVLYSALVGLIPNCAASVLISELYLQGALGSGAMISGLLVGAGVGLLVLFRANRPMRSNLGIVALLFFVAVLCGFIVNLSGFVF</sequence>
<reference evidence="2" key="1">
    <citation type="submission" date="2021-11" db="EMBL/GenBank/DDBJ databases">
        <title>Complete genome sequence of Atopobiaceae bacterium TOC12.</title>
        <authorList>
            <person name="Morinaga K."/>
            <person name="Kusada H."/>
            <person name="Tamaki H."/>
        </authorList>
    </citation>
    <scope>NUCLEOTIDE SEQUENCE</scope>
    <source>
        <strain evidence="2">TOC12</strain>
    </source>
</reference>
<proteinExistence type="predicted"/>
<dbReference type="Proteomes" id="UP001431186">
    <property type="component" value="Chromosome"/>
</dbReference>
<gene>
    <name evidence="2" type="ORF">ATTO_05110</name>
</gene>
<dbReference type="InterPro" id="IPR021552">
    <property type="entry name" value="ArsP_2"/>
</dbReference>
<evidence type="ECO:0000313" key="3">
    <source>
        <dbReference type="Proteomes" id="UP001431186"/>
    </source>
</evidence>